<dbReference type="KEGG" id="cqu:CpipJ_CPIJ009950"/>
<dbReference type="HOGENOM" id="CLU_046476_1_1_1"/>
<keyword evidence="6" id="KW-1185">Reference proteome</keyword>
<evidence type="ECO:0000313" key="6">
    <source>
        <dbReference type="Proteomes" id="UP000002320"/>
    </source>
</evidence>
<dbReference type="PROSITE" id="PS50835">
    <property type="entry name" value="IG_LIKE"/>
    <property type="match status" value="2"/>
</dbReference>
<dbReference type="Pfam" id="PF08205">
    <property type="entry name" value="C2-set_2"/>
    <property type="match status" value="1"/>
</dbReference>
<feature type="domain" description="Ig-like" evidence="3">
    <location>
        <begin position="150"/>
        <end position="242"/>
    </location>
</feature>
<dbReference type="InterPro" id="IPR007110">
    <property type="entry name" value="Ig-like_dom"/>
</dbReference>
<dbReference type="VEuPathDB" id="VectorBase:CPIJ009950"/>
<name>B0WRU7_CULQU</name>
<evidence type="ECO:0000256" key="1">
    <source>
        <dbReference type="ARBA" id="ARBA00023157"/>
    </source>
</evidence>
<dbReference type="eggNOG" id="KOG3515">
    <property type="taxonomic scope" value="Eukaryota"/>
</dbReference>
<gene>
    <name evidence="5" type="primary">6042297</name>
    <name evidence="4" type="ORF">CpipJ_CPIJ009950</name>
</gene>
<dbReference type="InterPro" id="IPR036179">
    <property type="entry name" value="Ig-like_dom_sf"/>
</dbReference>
<dbReference type="PANTHER" id="PTHR23278">
    <property type="entry name" value="SIDESTEP PROTEIN"/>
    <property type="match status" value="1"/>
</dbReference>
<dbReference type="InterPro" id="IPR013783">
    <property type="entry name" value="Ig-like_fold"/>
</dbReference>
<dbReference type="EnsemblMetazoa" id="CPIJ009950-RA">
    <property type="protein sequence ID" value="CPIJ009950-PA"/>
    <property type="gene ID" value="CPIJ009950"/>
</dbReference>
<evidence type="ECO:0000256" key="2">
    <source>
        <dbReference type="SAM" id="MobiDB-lite"/>
    </source>
</evidence>
<dbReference type="VEuPathDB" id="VectorBase:CQUJHB013041"/>
<dbReference type="Proteomes" id="UP000002320">
    <property type="component" value="Unassembled WGS sequence"/>
</dbReference>
<proteinExistence type="predicted"/>
<dbReference type="STRING" id="7176.B0WRU7"/>
<dbReference type="OrthoDB" id="10006996at2759"/>
<dbReference type="Pfam" id="PF13927">
    <property type="entry name" value="Ig_3"/>
    <property type="match status" value="1"/>
</dbReference>
<feature type="region of interest" description="Disordered" evidence="2">
    <location>
        <begin position="123"/>
        <end position="146"/>
    </location>
</feature>
<dbReference type="AlphaFoldDB" id="B0WRU7"/>
<protein>
    <recommendedName>
        <fullName evidence="3">Ig-like domain-containing protein</fullName>
    </recommendedName>
</protein>
<reference evidence="5" key="2">
    <citation type="submission" date="2021-02" db="UniProtKB">
        <authorList>
            <consortium name="EnsemblMetazoa"/>
        </authorList>
    </citation>
    <scope>IDENTIFICATION</scope>
    <source>
        <strain evidence="5">JHB</strain>
    </source>
</reference>
<dbReference type="InterPro" id="IPR013162">
    <property type="entry name" value="CD80_C2-set"/>
</dbReference>
<dbReference type="EMBL" id="DS232060">
    <property type="protein sequence ID" value="EDS33509.1"/>
    <property type="molecule type" value="Genomic_DNA"/>
</dbReference>
<dbReference type="InParanoid" id="B0WRU7"/>
<feature type="domain" description="Ig-like" evidence="3">
    <location>
        <begin position="8"/>
        <end position="105"/>
    </location>
</feature>
<accession>B0WRU7</accession>
<feature type="compositionally biased region" description="Acidic residues" evidence="2">
    <location>
        <begin position="133"/>
        <end position="143"/>
    </location>
</feature>
<dbReference type="OMA" id="WWRENEL"/>
<dbReference type="Gene3D" id="2.60.40.10">
    <property type="entry name" value="Immunoglobulins"/>
    <property type="match status" value="2"/>
</dbReference>
<evidence type="ECO:0000259" key="3">
    <source>
        <dbReference type="PROSITE" id="PS50835"/>
    </source>
</evidence>
<dbReference type="SUPFAM" id="SSF48726">
    <property type="entry name" value="Immunoglobulin"/>
    <property type="match status" value="2"/>
</dbReference>
<organism>
    <name type="scientific">Culex quinquefasciatus</name>
    <name type="common">Southern house mosquito</name>
    <name type="synonym">Culex pungens</name>
    <dbReference type="NCBI Taxonomy" id="7176"/>
    <lineage>
        <taxon>Eukaryota</taxon>
        <taxon>Metazoa</taxon>
        <taxon>Ecdysozoa</taxon>
        <taxon>Arthropoda</taxon>
        <taxon>Hexapoda</taxon>
        <taxon>Insecta</taxon>
        <taxon>Pterygota</taxon>
        <taxon>Neoptera</taxon>
        <taxon>Endopterygota</taxon>
        <taxon>Diptera</taxon>
        <taxon>Nematocera</taxon>
        <taxon>Culicoidea</taxon>
        <taxon>Culicidae</taxon>
        <taxon>Culicinae</taxon>
        <taxon>Culicini</taxon>
        <taxon>Culex</taxon>
        <taxon>Culex</taxon>
    </lineage>
</organism>
<sequence>MEEVPPEPPVILDRWGRVINSTIIGPKEEGDDILLTCRVVGGRPQPDVLWFINDNLVDNQIEQNTGNVIENRLLWTSVQRHHLHSVFTCQAANTKLMPPRTAKFVLDMYRNRPDIVPEACGVSAKADGSGAANDDDDDDEDDWPTGTVKPVSVKILNSTQSLATNREYKIVCQSSGSRPDANITWYKGKKALKRSKELVVRNVTVSVLTFVPTVEDDGRLLGCRAENPKVSSLYLEQFQNISVHCE</sequence>
<evidence type="ECO:0000313" key="5">
    <source>
        <dbReference type="EnsemblMetazoa" id="CPIJ009950-PA"/>
    </source>
</evidence>
<keyword evidence="1" id="KW-1015">Disulfide bond</keyword>
<reference evidence="4" key="1">
    <citation type="submission" date="2007-03" db="EMBL/GenBank/DDBJ databases">
        <title>Annotation of Culex pipiens quinquefasciatus.</title>
        <authorList>
            <consortium name="The Broad Institute Genome Sequencing Platform"/>
            <person name="Atkinson P.W."/>
            <person name="Hemingway J."/>
            <person name="Christensen B.M."/>
            <person name="Higgs S."/>
            <person name="Kodira C."/>
            <person name="Hannick L."/>
            <person name="Megy K."/>
            <person name="O'Leary S."/>
            <person name="Pearson M."/>
            <person name="Haas B.J."/>
            <person name="Mauceli E."/>
            <person name="Wortman J.R."/>
            <person name="Lee N.H."/>
            <person name="Guigo R."/>
            <person name="Stanke M."/>
            <person name="Alvarado L."/>
            <person name="Amedeo P."/>
            <person name="Antoine C.H."/>
            <person name="Arensburger P."/>
            <person name="Bidwell S.L."/>
            <person name="Crawford M."/>
            <person name="Camaro F."/>
            <person name="Devon K."/>
            <person name="Engels R."/>
            <person name="Hammond M."/>
            <person name="Howarth C."/>
            <person name="Koehrsen M."/>
            <person name="Lawson D."/>
            <person name="Montgomery P."/>
            <person name="Nene V."/>
            <person name="Nusbaum C."/>
            <person name="Puiu D."/>
            <person name="Romero-Severson J."/>
            <person name="Severson D.W."/>
            <person name="Shumway M."/>
            <person name="Sisk P."/>
            <person name="Stolte C."/>
            <person name="Zeng Q."/>
            <person name="Eisenstadt E."/>
            <person name="Fraser-Liggett C."/>
            <person name="Strausberg R."/>
            <person name="Galagan J."/>
            <person name="Birren B."/>
            <person name="Collins F.H."/>
        </authorList>
    </citation>
    <scope>NUCLEOTIDE SEQUENCE [LARGE SCALE GENOMIC DNA]</scope>
    <source>
        <strain evidence="4">JHB</strain>
    </source>
</reference>
<dbReference type="PANTHER" id="PTHR23278:SF31">
    <property type="entry name" value="SIDESTEP II, ISOFORM A"/>
    <property type="match status" value="1"/>
</dbReference>
<evidence type="ECO:0000313" key="4">
    <source>
        <dbReference type="EMBL" id="EDS33509.1"/>
    </source>
</evidence>